<accession>A0ABR7QQS7</accession>
<keyword evidence="5" id="KW-1185">Reference proteome</keyword>
<proteinExistence type="inferred from homology"/>
<comment type="similarity">
    <text evidence="1">Belongs to the sulfatase family.</text>
</comment>
<organism evidence="4 5">
    <name type="scientific">Arenibacter arenosicollis</name>
    <dbReference type="NCBI Taxonomy" id="2762274"/>
    <lineage>
        <taxon>Bacteria</taxon>
        <taxon>Pseudomonadati</taxon>
        <taxon>Bacteroidota</taxon>
        <taxon>Flavobacteriia</taxon>
        <taxon>Flavobacteriales</taxon>
        <taxon>Flavobacteriaceae</taxon>
        <taxon>Arenibacter</taxon>
    </lineage>
</organism>
<dbReference type="SUPFAM" id="SSF53649">
    <property type="entry name" value="Alkaline phosphatase-like"/>
    <property type="match status" value="1"/>
</dbReference>
<dbReference type="InterPro" id="IPR050738">
    <property type="entry name" value="Sulfatase"/>
</dbReference>
<keyword evidence="2" id="KW-0378">Hydrolase</keyword>
<sequence length="626" mass="71784">MFKNNYSIIFKICIILLCAITLISCQTKPKEELPPNIVWITSEDNSKHYQKLFDDNGIHTPNIEALAKEGLIFSRAFSNAPVCSVARSAIISGCYGPRIGSQFHRKMAVVPMPDSLKMFPTYLKQAGYYTTNNSKEDYNIIKSEGVWDESSKKASWKNRAEQQPFFHVFNIGVSHESSMHFTAQGMDTIATETDINSFKIQPNHPNTDLFKYTNALYRDKIREMDRQVGKIIKELKEDGRLDDTFIFYFGDHGGVLPGSKGYLYETGLHVPMVVHVPKKYRHLVKNQIGSTINGFVSFIDLAPTILNLAGINIPKEIDGTAFLGKDIESEELNSRDETYSYADRFDEKYDMVRAVRKGKYKYIRSYQPFNYDGLMNNYRYKQLAYQEWQSLYNDGKLNEVQSAFFEKRAPEMLFDVDADPYETKNLADDPAYSSTLINMREKLASWVKEMPDLSFYPEHFLIEKAFQNPAQFGKKHKDEIQKYIEIADLNLLNFDDAKNSLTTALKSSDPWERYWAIIACSAFGQQAMGMESQITEMASQDTELINRVRAAEFLGIVKKLNPSTVMTNSLYESEKPSEALLILNSVVLMESGKYNYKFNIQLDSISKTVAEDSEVQLRLKYLNILK</sequence>
<evidence type="ECO:0000259" key="3">
    <source>
        <dbReference type="Pfam" id="PF00884"/>
    </source>
</evidence>
<reference evidence="4 5" key="1">
    <citation type="submission" date="2020-08" db="EMBL/GenBank/DDBJ databases">
        <title>Arenibacter gaetbuli sp. nov., isolated from a sand dune.</title>
        <authorList>
            <person name="Park S."/>
            <person name="Yoon J.-H."/>
        </authorList>
    </citation>
    <scope>NUCLEOTIDE SEQUENCE [LARGE SCALE GENOMIC DNA]</scope>
    <source>
        <strain evidence="4 5">BSSL-BM3</strain>
    </source>
</reference>
<feature type="domain" description="Sulfatase N-terminal" evidence="3">
    <location>
        <begin position="35"/>
        <end position="311"/>
    </location>
</feature>
<dbReference type="Proteomes" id="UP000618952">
    <property type="component" value="Unassembled WGS sequence"/>
</dbReference>
<name>A0ABR7QQS7_9FLAO</name>
<dbReference type="PROSITE" id="PS51257">
    <property type="entry name" value="PROKAR_LIPOPROTEIN"/>
    <property type="match status" value="1"/>
</dbReference>
<dbReference type="RefSeq" id="WP_187586463.1">
    <property type="nucleotide sequence ID" value="NZ_JACLHY010000019.1"/>
</dbReference>
<dbReference type="InterPro" id="IPR017850">
    <property type="entry name" value="Alkaline_phosphatase_core_sf"/>
</dbReference>
<evidence type="ECO:0000313" key="4">
    <source>
        <dbReference type="EMBL" id="MBC8769540.1"/>
    </source>
</evidence>
<dbReference type="Pfam" id="PF00884">
    <property type="entry name" value="Sulfatase"/>
    <property type="match status" value="1"/>
</dbReference>
<dbReference type="Gene3D" id="3.40.720.10">
    <property type="entry name" value="Alkaline Phosphatase, subunit A"/>
    <property type="match status" value="1"/>
</dbReference>
<gene>
    <name evidence="4" type="ORF">H4O18_16195</name>
</gene>
<dbReference type="PANTHER" id="PTHR42693">
    <property type="entry name" value="ARYLSULFATASE FAMILY MEMBER"/>
    <property type="match status" value="1"/>
</dbReference>
<dbReference type="PANTHER" id="PTHR42693:SF53">
    <property type="entry name" value="ENDO-4-O-SULFATASE"/>
    <property type="match status" value="1"/>
</dbReference>
<evidence type="ECO:0000256" key="1">
    <source>
        <dbReference type="ARBA" id="ARBA00008779"/>
    </source>
</evidence>
<protein>
    <submittedName>
        <fullName evidence="4">Sulfatase</fullName>
    </submittedName>
</protein>
<comment type="caution">
    <text evidence="4">The sequence shown here is derived from an EMBL/GenBank/DDBJ whole genome shotgun (WGS) entry which is preliminary data.</text>
</comment>
<dbReference type="CDD" id="cd16027">
    <property type="entry name" value="SGSH"/>
    <property type="match status" value="1"/>
</dbReference>
<dbReference type="InterPro" id="IPR000917">
    <property type="entry name" value="Sulfatase_N"/>
</dbReference>
<dbReference type="EMBL" id="JACLHY010000019">
    <property type="protein sequence ID" value="MBC8769540.1"/>
    <property type="molecule type" value="Genomic_DNA"/>
</dbReference>
<evidence type="ECO:0000256" key="2">
    <source>
        <dbReference type="ARBA" id="ARBA00022801"/>
    </source>
</evidence>
<evidence type="ECO:0000313" key="5">
    <source>
        <dbReference type="Proteomes" id="UP000618952"/>
    </source>
</evidence>